<organism evidence="2 3">
    <name type="scientific">Gelidibacter algens</name>
    <dbReference type="NCBI Taxonomy" id="49280"/>
    <lineage>
        <taxon>Bacteria</taxon>
        <taxon>Pseudomonadati</taxon>
        <taxon>Bacteroidota</taxon>
        <taxon>Flavobacteriia</taxon>
        <taxon>Flavobacteriales</taxon>
        <taxon>Flavobacteriaceae</taxon>
        <taxon>Gelidibacter</taxon>
    </lineage>
</organism>
<feature type="signal peptide" evidence="1">
    <location>
        <begin position="1"/>
        <end position="23"/>
    </location>
</feature>
<dbReference type="Proteomes" id="UP000248987">
    <property type="component" value="Unassembled WGS sequence"/>
</dbReference>
<protein>
    <submittedName>
        <fullName evidence="2">Uncharacterized protein</fullName>
    </submittedName>
</protein>
<keyword evidence="1" id="KW-0732">Signal</keyword>
<dbReference type="STRING" id="49280.A9996_14850"/>
<dbReference type="AlphaFoldDB" id="A0A1A7QYZ1"/>
<evidence type="ECO:0000256" key="1">
    <source>
        <dbReference type="SAM" id="SignalP"/>
    </source>
</evidence>
<accession>A0A1A7QYZ1</accession>
<gene>
    <name evidence="2" type="ORF">LX77_01662</name>
</gene>
<proteinExistence type="predicted"/>
<reference evidence="2 3" key="1">
    <citation type="submission" date="2018-06" db="EMBL/GenBank/DDBJ databases">
        <title>Genomic Encyclopedia of Archaeal and Bacterial Type Strains, Phase II (KMG-II): from individual species to whole genera.</title>
        <authorList>
            <person name="Goeker M."/>
        </authorList>
    </citation>
    <scope>NUCLEOTIDE SEQUENCE [LARGE SCALE GENOMIC DNA]</scope>
    <source>
        <strain evidence="2 3">DSM 12408</strain>
    </source>
</reference>
<dbReference type="RefSeq" id="WP_066436768.1">
    <property type="nucleotide sequence ID" value="NZ_LZRN01000037.1"/>
</dbReference>
<evidence type="ECO:0000313" key="2">
    <source>
        <dbReference type="EMBL" id="RAJ25359.1"/>
    </source>
</evidence>
<dbReference type="EMBL" id="QLLQ01000004">
    <property type="protein sequence ID" value="RAJ25359.1"/>
    <property type="molecule type" value="Genomic_DNA"/>
</dbReference>
<evidence type="ECO:0000313" key="3">
    <source>
        <dbReference type="Proteomes" id="UP000248987"/>
    </source>
</evidence>
<name>A0A1A7QYZ1_9FLAO</name>
<comment type="caution">
    <text evidence="2">The sequence shown here is derived from an EMBL/GenBank/DDBJ whole genome shotgun (WGS) entry which is preliminary data.</text>
</comment>
<feature type="chain" id="PRO_5030025427" evidence="1">
    <location>
        <begin position="24"/>
        <end position="252"/>
    </location>
</feature>
<keyword evidence="3" id="KW-1185">Reference proteome</keyword>
<sequence>MKTLKNALLTAILLVTASTFTVAQNQTFWIHADQVKPSKQADYEKVTKDFIEACKKHDLKDADWTTAHVNDGTYLSITPIANMADLDKNPLAPLMEKMGEDDFRDIFKRFNECYDKHGDYIVTLNNDLSYMPDGLTLNTPGQDYRKWHFLYVTPSNSQALRAKIKEIQALYVKKGAKEHYRMYHSGFGTMGEYYLAVISAKDEQSYAKASEENDTLLGDEGKKLFSEMFALLDRYEVKTGAMRPDLGYTAKK</sequence>
<dbReference type="OrthoDB" id="1426903at2"/>